<evidence type="ECO:0008006" key="5">
    <source>
        <dbReference type="Google" id="ProtNLM"/>
    </source>
</evidence>
<feature type="chain" id="PRO_5045132282" description="DUF3558 domain-containing protein" evidence="2">
    <location>
        <begin position="21"/>
        <end position="234"/>
    </location>
</feature>
<feature type="compositionally biased region" description="Pro residues" evidence="1">
    <location>
        <begin position="42"/>
        <end position="51"/>
    </location>
</feature>
<name>A0ABT4TIX3_9ACTN</name>
<evidence type="ECO:0000256" key="1">
    <source>
        <dbReference type="SAM" id="MobiDB-lite"/>
    </source>
</evidence>
<feature type="region of interest" description="Disordered" evidence="1">
    <location>
        <begin position="28"/>
        <end position="92"/>
    </location>
</feature>
<sequence>MFALPRGFPGAPAAAAAAMAAVTLATGCAAGEPSPSSGSPDGSPPGSPEAPPAWESFGGRALAPSGAPSDGPGAADEAEAPDGPEPVEVPDTCEAAGLPEDAEAFAAMAPEDAQFTQVRGATALECSWAGFDRGDGSEVVLVSLASEGSLVETPGTLPPRVRDAVAEGSRAYFTTSELTGLGGFAEWRSGERFSRVRLHLPGLLVTVQANSDMWEEEGGAAVEAATAAAEGLLP</sequence>
<reference evidence="3" key="1">
    <citation type="submission" date="2023-01" db="EMBL/GenBank/DDBJ databases">
        <title>Draft genome sequence of Nocardiopsis sp. LSu2-4 isolated from halophytes.</title>
        <authorList>
            <person name="Duangmal K."/>
            <person name="Chantavorakit T."/>
        </authorList>
    </citation>
    <scope>NUCLEOTIDE SEQUENCE</scope>
    <source>
        <strain evidence="3">LSu2-4</strain>
    </source>
</reference>
<keyword evidence="4" id="KW-1185">Reference proteome</keyword>
<evidence type="ECO:0000313" key="4">
    <source>
        <dbReference type="Proteomes" id="UP001165685"/>
    </source>
</evidence>
<keyword evidence="2" id="KW-0732">Signal</keyword>
<comment type="caution">
    <text evidence="3">The sequence shown here is derived from an EMBL/GenBank/DDBJ whole genome shotgun (WGS) entry which is preliminary data.</text>
</comment>
<feature type="signal peptide" evidence="2">
    <location>
        <begin position="1"/>
        <end position="20"/>
    </location>
</feature>
<organism evidence="3 4">
    <name type="scientific">Nocardiopsis suaedae</name>
    <dbReference type="NCBI Taxonomy" id="3018444"/>
    <lineage>
        <taxon>Bacteria</taxon>
        <taxon>Bacillati</taxon>
        <taxon>Actinomycetota</taxon>
        <taxon>Actinomycetes</taxon>
        <taxon>Streptosporangiales</taxon>
        <taxon>Nocardiopsidaceae</taxon>
        <taxon>Nocardiopsis</taxon>
    </lineage>
</organism>
<proteinExistence type="predicted"/>
<dbReference type="RefSeq" id="WP_270677096.1">
    <property type="nucleotide sequence ID" value="NZ_JAQFWP010000011.1"/>
</dbReference>
<dbReference type="Proteomes" id="UP001165685">
    <property type="component" value="Unassembled WGS sequence"/>
</dbReference>
<evidence type="ECO:0000313" key="3">
    <source>
        <dbReference type="EMBL" id="MDA2804541.1"/>
    </source>
</evidence>
<protein>
    <recommendedName>
        <fullName evidence="5">DUF3558 domain-containing protein</fullName>
    </recommendedName>
</protein>
<dbReference type="PROSITE" id="PS51257">
    <property type="entry name" value="PROKAR_LIPOPROTEIN"/>
    <property type="match status" value="1"/>
</dbReference>
<accession>A0ABT4TIX3</accession>
<dbReference type="EMBL" id="JAQFWP010000011">
    <property type="protein sequence ID" value="MDA2804541.1"/>
    <property type="molecule type" value="Genomic_DNA"/>
</dbReference>
<evidence type="ECO:0000256" key="2">
    <source>
        <dbReference type="SAM" id="SignalP"/>
    </source>
</evidence>
<feature type="compositionally biased region" description="Low complexity" evidence="1">
    <location>
        <begin position="28"/>
        <end position="41"/>
    </location>
</feature>
<gene>
    <name evidence="3" type="ORF">O4U47_08460</name>
</gene>